<dbReference type="OrthoDB" id="9861445at2"/>
<feature type="region of interest" description="Disordered" evidence="1">
    <location>
        <begin position="215"/>
        <end position="263"/>
    </location>
</feature>
<proteinExistence type="predicted"/>
<evidence type="ECO:0000313" key="4">
    <source>
        <dbReference type="Proteomes" id="UP000275256"/>
    </source>
</evidence>
<evidence type="ECO:0000313" key="3">
    <source>
        <dbReference type="EMBL" id="RMB59633.1"/>
    </source>
</evidence>
<name>A0A3M0GDG4_9ACTN</name>
<keyword evidence="2" id="KW-0732">Signal</keyword>
<gene>
    <name evidence="3" type="ORF">EAX62_07610</name>
</gene>
<dbReference type="RefSeq" id="WP_121901112.1">
    <property type="nucleotide sequence ID" value="NZ_REFW01000002.1"/>
</dbReference>
<evidence type="ECO:0000256" key="2">
    <source>
        <dbReference type="SAM" id="SignalP"/>
    </source>
</evidence>
<dbReference type="AlphaFoldDB" id="A0A3M0GDG4"/>
<feature type="chain" id="PRO_5018234872" description="Bacterial Ig-like domain-containing protein" evidence="2">
    <location>
        <begin position="32"/>
        <end position="263"/>
    </location>
</feature>
<comment type="caution">
    <text evidence="3">The sequence shown here is derived from an EMBL/GenBank/DDBJ whole genome shotgun (WGS) entry which is preliminary data.</text>
</comment>
<reference evidence="3 4" key="1">
    <citation type="submission" date="2018-10" db="EMBL/GenBank/DDBJ databases">
        <title>Tessaracoccus antarcticuss sp. nov., isolated from sediment.</title>
        <authorList>
            <person name="Zhou L.Y."/>
            <person name="Du Z.J."/>
        </authorList>
    </citation>
    <scope>NUCLEOTIDE SEQUENCE [LARGE SCALE GENOMIC DNA]</scope>
    <source>
        <strain evidence="3 4">JDX10</strain>
    </source>
</reference>
<feature type="compositionally biased region" description="Low complexity" evidence="1">
    <location>
        <begin position="226"/>
        <end position="255"/>
    </location>
</feature>
<evidence type="ECO:0008006" key="5">
    <source>
        <dbReference type="Google" id="ProtNLM"/>
    </source>
</evidence>
<dbReference type="EMBL" id="REFW01000002">
    <property type="protein sequence ID" value="RMB59633.1"/>
    <property type="molecule type" value="Genomic_DNA"/>
</dbReference>
<accession>A0A3M0GDG4</accession>
<evidence type="ECO:0000256" key="1">
    <source>
        <dbReference type="SAM" id="MobiDB-lite"/>
    </source>
</evidence>
<keyword evidence="4" id="KW-1185">Reference proteome</keyword>
<sequence>MKLFKKVGALTSASALAGLAVFAGAVSVANAAPVTLVIAPNYVVPGESVTVTIDGCSVGSTLDLMENGEPSLSETVIEGGLPWTAEFGYKELEAGTVYDFSVTCTPAEGSDEAVTSASDTVTVFGASYLEAEPDTFHTGETVSITAGDFLPGTAVTLAVIPSGSEVSVYSSALGTAADDFSVTGDVVFPEDLECGTYTVEITGGDDSVSAELSICGATTPEPSPSPSVSASATPTLAPSASPQPSATASPTRPTNPGLPSTGN</sequence>
<dbReference type="Proteomes" id="UP000275256">
    <property type="component" value="Unassembled WGS sequence"/>
</dbReference>
<protein>
    <recommendedName>
        <fullName evidence="5">Bacterial Ig-like domain-containing protein</fullName>
    </recommendedName>
</protein>
<feature type="signal peptide" evidence="2">
    <location>
        <begin position="1"/>
        <end position="31"/>
    </location>
</feature>
<organism evidence="3 4">
    <name type="scientific">Tessaracoccus antarcticus</name>
    <dbReference type="NCBI Taxonomy" id="2479848"/>
    <lineage>
        <taxon>Bacteria</taxon>
        <taxon>Bacillati</taxon>
        <taxon>Actinomycetota</taxon>
        <taxon>Actinomycetes</taxon>
        <taxon>Propionibacteriales</taxon>
        <taxon>Propionibacteriaceae</taxon>
        <taxon>Tessaracoccus</taxon>
    </lineage>
</organism>